<dbReference type="Proteomes" id="UP001140949">
    <property type="component" value="Unassembled WGS sequence"/>
</dbReference>
<reference evidence="1" key="1">
    <citation type="journal article" date="2023" name="GigaByte">
        <title>Genome assembly of the bearded iris, Iris pallida Lam.</title>
        <authorList>
            <person name="Bruccoleri R.E."/>
            <person name="Oakeley E.J."/>
            <person name="Faust A.M.E."/>
            <person name="Altorfer M."/>
            <person name="Dessus-Babus S."/>
            <person name="Burckhardt D."/>
            <person name="Oertli M."/>
            <person name="Naumann U."/>
            <person name="Petersen F."/>
            <person name="Wong J."/>
        </authorList>
    </citation>
    <scope>NUCLEOTIDE SEQUENCE</scope>
    <source>
        <strain evidence="1">GSM-AAB239-AS_SAM_17_03QT</strain>
    </source>
</reference>
<gene>
    <name evidence="1" type="ORF">M6B38_153980</name>
</gene>
<dbReference type="AlphaFoldDB" id="A0AAX6F579"/>
<evidence type="ECO:0000313" key="2">
    <source>
        <dbReference type="Proteomes" id="UP001140949"/>
    </source>
</evidence>
<dbReference type="EMBL" id="JANAVB010031484">
    <property type="protein sequence ID" value="KAJ6811630.1"/>
    <property type="molecule type" value="Genomic_DNA"/>
</dbReference>
<accession>A0AAX6F579</accession>
<evidence type="ECO:0000313" key="1">
    <source>
        <dbReference type="EMBL" id="KAJ6811630.1"/>
    </source>
</evidence>
<keyword evidence="2" id="KW-1185">Reference proteome</keyword>
<comment type="caution">
    <text evidence="1">The sequence shown here is derived from an EMBL/GenBank/DDBJ whole genome shotgun (WGS) entry which is preliminary data.</text>
</comment>
<name>A0AAX6F579_IRIPA</name>
<reference evidence="1" key="2">
    <citation type="submission" date="2023-04" db="EMBL/GenBank/DDBJ databases">
        <authorList>
            <person name="Bruccoleri R.E."/>
            <person name="Oakeley E.J."/>
            <person name="Faust A.-M."/>
            <person name="Dessus-Babus S."/>
            <person name="Altorfer M."/>
            <person name="Burckhardt D."/>
            <person name="Oertli M."/>
            <person name="Naumann U."/>
            <person name="Petersen F."/>
            <person name="Wong J."/>
        </authorList>
    </citation>
    <scope>NUCLEOTIDE SEQUENCE</scope>
    <source>
        <strain evidence="1">GSM-AAB239-AS_SAM_17_03QT</strain>
        <tissue evidence="1">Leaf</tissue>
    </source>
</reference>
<protein>
    <submittedName>
        <fullName evidence="1">Uncharacterized protein</fullName>
    </submittedName>
</protein>
<proteinExistence type="predicted"/>
<sequence length="53" mass="5908">MSFLSNAFVSTTTTTTTRRYHSCDAAADSLPIQESIRGEFILISQFLELSSFD</sequence>
<organism evidence="1 2">
    <name type="scientific">Iris pallida</name>
    <name type="common">Sweet iris</name>
    <dbReference type="NCBI Taxonomy" id="29817"/>
    <lineage>
        <taxon>Eukaryota</taxon>
        <taxon>Viridiplantae</taxon>
        <taxon>Streptophyta</taxon>
        <taxon>Embryophyta</taxon>
        <taxon>Tracheophyta</taxon>
        <taxon>Spermatophyta</taxon>
        <taxon>Magnoliopsida</taxon>
        <taxon>Liliopsida</taxon>
        <taxon>Asparagales</taxon>
        <taxon>Iridaceae</taxon>
        <taxon>Iridoideae</taxon>
        <taxon>Irideae</taxon>
        <taxon>Iris</taxon>
    </lineage>
</organism>